<name>A0A6P7HSF1_9TELE</name>
<dbReference type="GO" id="GO:0033344">
    <property type="term" value="P:cholesterol efflux"/>
    <property type="evidence" value="ECO:0007669"/>
    <property type="project" value="TreeGrafter"/>
</dbReference>
<keyword evidence="9" id="KW-0445">Lipid transport</keyword>
<accession>A0A6P7HSF1</accession>
<dbReference type="GO" id="GO:0120020">
    <property type="term" value="F:cholesterol transfer activity"/>
    <property type="evidence" value="ECO:0007669"/>
    <property type="project" value="TreeGrafter"/>
</dbReference>
<dbReference type="InterPro" id="IPR000074">
    <property type="entry name" value="ApoA_E"/>
</dbReference>
<feature type="signal peptide" evidence="13">
    <location>
        <begin position="1"/>
        <end position="18"/>
    </location>
</feature>
<dbReference type="SUPFAM" id="SSF58113">
    <property type="entry name" value="Apolipoprotein A-I"/>
    <property type="match status" value="1"/>
</dbReference>
<keyword evidence="8" id="KW-0677">Repeat</keyword>
<dbReference type="Pfam" id="PF01442">
    <property type="entry name" value="Apolipoprotein"/>
    <property type="match status" value="1"/>
</dbReference>
<evidence type="ECO:0000256" key="8">
    <source>
        <dbReference type="ARBA" id="ARBA00022737"/>
    </source>
</evidence>
<dbReference type="Proteomes" id="UP000515145">
    <property type="component" value="Chromosome 2"/>
</dbReference>
<protein>
    <recommendedName>
        <fullName evidence="11">Apolipoprotein A-IV</fullName>
    </recommendedName>
    <alternativeName>
        <fullName evidence="12">Apolipoprotein A4</fullName>
    </alternativeName>
</protein>
<dbReference type="GO" id="GO:0008203">
    <property type="term" value="P:cholesterol metabolic process"/>
    <property type="evidence" value="ECO:0007669"/>
    <property type="project" value="TreeGrafter"/>
</dbReference>
<dbReference type="GO" id="GO:0055090">
    <property type="term" value="P:acylglycerol homeostasis"/>
    <property type="evidence" value="ECO:0007669"/>
    <property type="project" value="TreeGrafter"/>
</dbReference>
<dbReference type="GO" id="GO:0060228">
    <property type="term" value="F:phosphatidylcholine-sterol O-acyltransferase activator activity"/>
    <property type="evidence" value="ECO:0007669"/>
    <property type="project" value="TreeGrafter"/>
</dbReference>
<dbReference type="InterPro" id="IPR050163">
    <property type="entry name" value="Apolipoprotein_A1/A4/E"/>
</dbReference>
<dbReference type="OrthoDB" id="9048614at2759"/>
<keyword evidence="6" id="KW-0964">Secreted</keyword>
<dbReference type="GO" id="GO:0033700">
    <property type="term" value="P:phospholipid efflux"/>
    <property type="evidence" value="ECO:0007669"/>
    <property type="project" value="TreeGrafter"/>
</dbReference>
<dbReference type="GO" id="GO:0005543">
    <property type="term" value="F:phospholipid binding"/>
    <property type="evidence" value="ECO:0007669"/>
    <property type="project" value="TreeGrafter"/>
</dbReference>
<evidence type="ECO:0000256" key="4">
    <source>
        <dbReference type="ARBA" id="ARBA00022448"/>
    </source>
</evidence>
<keyword evidence="7 13" id="KW-0732">Signal</keyword>
<dbReference type="Gene3D" id="1.20.120.20">
    <property type="entry name" value="Apolipoprotein"/>
    <property type="match status" value="2"/>
</dbReference>
<evidence type="ECO:0000256" key="3">
    <source>
        <dbReference type="ARBA" id="ARBA00011738"/>
    </source>
</evidence>
<sequence>MKVLVVLVLAVFTAGCDANTMSQNHPRQLADMVKDAFWDFVAKETMTAQNILKQLRQSELQKEVRDLVATSQSSVNQFINNLRTQMAPLTQNFMTRFSLEAEQLKVRLEKQLGTRMLPYIEQLTANFQRQVEELQKQGVPYAEAMKGTLQKSQEMKVQLEKSMERLQAQMGPYAEEIREKMEQSLEEFQRSMAPLVQSFESQLAQKTQEIQQNLAAQGEQLKAKLDMDSQNLKKRLEALWKSFTKLTQ</sequence>
<comment type="subunit">
    <text evidence="3">Homodimer.</text>
</comment>
<comment type="similarity">
    <text evidence="2">Belongs to the apolipoprotein A1/A4/E family.</text>
</comment>
<evidence type="ECO:0000256" key="11">
    <source>
        <dbReference type="ARBA" id="ARBA00041197"/>
    </source>
</evidence>
<proteinExistence type="inferred from homology"/>
<feature type="chain" id="PRO_5027903328" description="Apolipoprotein A-IV" evidence="13">
    <location>
        <begin position="19"/>
        <end position="248"/>
    </location>
</feature>
<evidence type="ECO:0000256" key="13">
    <source>
        <dbReference type="SAM" id="SignalP"/>
    </source>
</evidence>
<keyword evidence="14" id="KW-1185">Reference proteome</keyword>
<dbReference type="GO" id="GO:0034362">
    <property type="term" value="C:low-density lipoprotein particle"/>
    <property type="evidence" value="ECO:0007669"/>
    <property type="project" value="TreeGrafter"/>
</dbReference>
<evidence type="ECO:0000256" key="6">
    <source>
        <dbReference type="ARBA" id="ARBA00022525"/>
    </source>
</evidence>
<dbReference type="AlphaFoldDB" id="A0A6P7HSF1"/>
<evidence type="ECO:0000256" key="1">
    <source>
        <dbReference type="ARBA" id="ARBA00004613"/>
    </source>
</evidence>
<comment type="function">
    <text evidence="10">May have a role in chylomicrons and VLDL secretion and catabolism. Required for efficient activation of lipoprotein lipase by ApoC-II; potent activator of LCAT. Apoa-IV is a major component of HDL and chylomicrons.</text>
</comment>
<reference evidence="15" key="1">
    <citation type="submission" date="2025-08" db="UniProtKB">
        <authorList>
            <consortium name="RefSeq"/>
        </authorList>
    </citation>
    <scope>IDENTIFICATION</scope>
</reference>
<evidence type="ECO:0000313" key="14">
    <source>
        <dbReference type="Proteomes" id="UP000515145"/>
    </source>
</evidence>
<keyword evidence="5" id="KW-0162">Chylomicron</keyword>
<gene>
    <name evidence="15" type="primary">LOC114431599</name>
</gene>
<evidence type="ECO:0000313" key="15">
    <source>
        <dbReference type="RefSeq" id="XP_028254956.1"/>
    </source>
</evidence>
<evidence type="ECO:0000256" key="10">
    <source>
        <dbReference type="ARBA" id="ARBA00037735"/>
    </source>
</evidence>
<dbReference type="GO" id="GO:1903561">
    <property type="term" value="C:extracellular vesicle"/>
    <property type="evidence" value="ECO:0007669"/>
    <property type="project" value="TreeGrafter"/>
</dbReference>
<dbReference type="GeneID" id="114431599"/>
<evidence type="ECO:0000256" key="2">
    <source>
        <dbReference type="ARBA" id="ARBA00008788"/>
    </source>
</evidence>
<keyword evidence="4" id="KW-0813">Transport</keyword>
<dbReference type="GO" id="GO:0034361">
    <property type="term" value="C:very-low-density lipoprotein particle"/>
    <property type="evidence" value="ECO:0007669"/>
    <property type="project" value="TreeGrafter"/>
</dbReference>
<dbReference type="RefSeq" id="XP_028254956.1">
    <property type="nucleotide sequence ID" value="XM_028399155.1"/>
</dbReference>
<dbReference type="GO" id="GO:0034364">
    <property type="term" value="C:high-density lipoprotein particle"/>
    <property type="evidence" value="ECO:0007669"/>
    <property type="project" value="TreeGrafter"/>
</dbReference>
<evidence type="ECO:0000256" key="12">
    <source>
        <dbReference type="ARBA" id="ARBA00042591"/>
    </source>
</evidence>
<dbReference type="PANTHER" id="PTHR18976">
    <property type="entry name" value="APOLIPOPROTEIN"/>
    <property type="match status" value="1"/>
</dbReference>
<dbReference type="InParanoid" id="A0A6P7HSF1"/>
<dbReference type="PROSITE" id="PS51257">
    <property type="entry name" value="PROKAR_LIPOPROTEIN"/>
    <property type="match status" value="1"/>
</dbReference>
<evidence type="ECO:0000256" key="7">
    <source>
        <dbReference type="ARBA" id="ARBA00022729"/>
    </source>
</evidence>
<dbReference type="GO" id="GO:0042157">
    <property type="term" value="P:lipoprotein metabolic process"/>
    <property type="evidence" value="ECO:0007669"/>
    <property type="project" value="InterPro"/>
</dbReference>
<organism evidence="14 15">
    <name type="scientific">Parambassis ranga</name>
    <name type="common">Indian glassy fish</name>
    <dbReference type="NCBI Taxonomy" id="210632"/>
    <lineage>
        <taxon>Eukaryota</taxon>
        <taxon>Metazoa</taxon>
        <taxon>Chordata</taxon>
        <taxon>Craniata</taxon>
        <taxon>Vertebrata</taxon>
        <taxon>Euteleostomi</taxon>
        <taxon>Actinopterygii</taxon>
        <taxon>Neopterygii</taxon>
        <taxon>Teleostei</taxon>
        <taxon>Neoteleostei</taxon>
        <taxon>Acanthomorphata</taxon>
        <taxon>Ovalentaria</taxon>
        <taxon>Ambassidae</taxon>
        <taxon>Parambassis</taxon>
    </lineage>
</organism>
<dbReference type="PANTHER" id="PTHR18976:SF1">
    <property type="entry name" value="APOLIPOPROTEIN A-IV"/>
    <property type="match status" value="1"/>
</dbReference>
<comment type="subcellular location">
    <subcellularLocation>
        <location evidence="1">Secreted</location>
    </subcellularLocation>
</comment>
<evidence type="ECO:0000256" key="5">
    <source>
        <dbReference type="ARBA" id="ARBA00022513"/>
    </source>
</evidence>
<dbReference type="GO" id="GO:0042627">
    <property type="term" value="C:chylomicron"/>
    <property type="evidence" value="ECO:0007669"/>
    <property type="project" value="UniProtKB-KW"/>
</dbReference>
<evidence type="ECO:0000256" key="9">
    <source>
        <dbReference type="ARBA" id="ARBA00023055"/>
    </source>
</evidence>